<gene>
    <name evidence="1" type="ORF">AGERDE_LOCUS13176</name>
</gene>
<sequence>AKIIIRHTYYLSQEILQKAKENGIKIDLDDHIHEQEIEAYIHDGTTYQLRYRRIEQISGKDDPQYLPKGEY</sequence>
<organism evidence="1 2">
    <name type="scientific">Ambispora gerdemannii</name>
    <dbReference type="NCBI Taxonomy" id="144530"/>
    <lineage>
        <taxon>Eukaryota</taxon>
        <taxon>Fungi</taxon>
        <taxon>Fungi incertae sedis</taxon>
        <taxon>Mucoromycota</taxon>
        <taxon>Glomeromycotina</taxon>
        <taxon>Glomeromycetes</taxon>
        <taxon>Archaeosporales</taxon>
        <taxon>Ambisporaceae</taxon>
        <taxon>Ambispora</taxon>
    </lineage>
</organism>
<reference evidence="1" key="1">
    <citation type="submission" date="2021-06" db="EMBL/GenBank/DDBJ databases">
        <authorList>
            <person name="Kallberg Y."/>
            <person name="Tangrot J."/>
            <person name="Rosling A."/>
        </authorList>
    </citation>
    <scope>NUCLEOTIDE SEQUENCE</scope>
    <source>
        <strain evidence="1">MT106</strain>
    </source>
</reference>
<feature type="non-terminal residue" evidence="1">
    <location>
        <position position="1"/>
    </location>
</feature>
<evidence type="ECO:0000313" key="2">
    <source>
        <dbReference type="Proteomes" id="UP000789831"/>
    </source>
</evidence>
<proteinExistence type="predicted"/>
<evidence type="ECO:0000313" key="1">
    <source>
        <dbReference type="EMBL" id="CAG8693070.1"/>
    </source>
</evidence>
<keyword evidence="2" id="KW-1185">Reference proteome</keyword>
<accession>A0A9N9HM46</accession>
<protein>
    <submittedName>
        <fullName evidence="1">3820_t:CDS:1</fullName>
    </submittedName>
</protein>
<name>A0A9N9HM46_9GLOM</name>
<dbReference type="AlphaFoldDB" id="A0A9N9HM46"/>
<comment type="caution">
    <text evidence="1">The sequence shown here is derived from an EMBL/GenBank/DDBJ whole genome shotgun (WGS) entry which is preliminary data.</text>
</comment>
<dbReference type="EMBL" id="CAJVPL010015308">
    <property type="protein sequence ID" value="CAG8693070.1"/>
    <property type="molecule type" value="Genomic_DNA"/>
</dbReference>
<dbReference type="Proteomes" id="UP000789831">
    <property type="component" value="Unassembled WGS sequence"/>
</dbReference>